<dbReference type="Proteomes" id="UP000612808">
    <property type="component" value="Unassembled WGS sequence"/>
</dbReference>
<evidence type="ECO:0000256" key="1">
    <source>
        <dbReference type="ARBA" id="ARBA00022679"/>
    </source>
</evidence>
<keyword evidence="1" id="KW-0808">Transferase</keyword>
<organism evidence="4 5">
    <name type="scientific">Actinocatenispora rupis</name>
    <dbReference type="NCBI Taxonomy" id="519421"/>
    <lineage>
        <taxon>Bacteria</taxon>
        <taxon>Bacillati</taxon>
        <taxon>Actinomycetota</taxon>
        <taxon>Actinomycetes</taxon>
        <taxon>Micromonosporales</taxon>
        <taxon>Micromonosporaceae</taxon>
        <taxon>Actinocatenispora</taxon>
    </lineage>
</organism>
<gene>
    <name evidence="4" type="ORF">Aru02nite_63750</name>
</gene>
<proteinExistence type="predicted"/>
<evidence type="ECO:0000313" key="4">
    <source>
        <dbReference type="EMBL" id="GID15486.1"/>
    </source>
</evidence>
<dbReference type="Pfam" id="PF00583">
    <property type="entry name" value="Acetyltransf_1"/>
    <property type="match status" value="1"/>
</dbReference>
<evidence type="ECO:0000259" key="3">
    <source>
        <dbReference type="PROSITE" id="PS51186"/>
    </source>
</evidence>
<dbReference type="InterPro" id="IPR016181">
    <property type="entry name" value="Acyl_CoA_acyltransferase"/>
</dbReference>
<reference evidence="4" key="1">
    <citation type="submission" date="2021-01" db="EMBL/GenBank/DDBJ databases">
        <title>Whole genome shotgun sequence of Actinocatenispora rupis NBRC 107355.</title>
        <authorList>
            <person name="Komaki H."/>
            <person name="Tamura T."/>
        </authorList>
    </citation>
    <scope>NUCLEOTIDE SEQUENCE</scope>
    <source>
        <strain evidence="4">NBRC 107355</strain>
    </source>
</reference>
<protein>
    <recommendedName>
        <fullName evidence="3">N-acetyltransferase domain-containing protein</fullName>
    </recommendedName>
</protein>
<accession>A0A8J3NDY1</accession>
<dbReference type="PANTHER" id="PTHR43877:SF1">
    <property type="entry name" value="ACETYLTRANSFERASE"/>
    <property type="match status" value="1"/>
</dbReference>
<dbReference type="CDD" id="cd04301">
    <property type="entry name" value="NAT_SF"/>
    <property type="match status" value="1"/>
</dbReference>
<dbReference type="EMBL" id="BOMB01000043">
    <property type="protein sequence ID" value="GID15486.1"/>
    <property type="molecule type" value="Genomic_DNA"/>
</dbReference>
<dbReference type="GO" id="GO:0016747">
    <property type="term" value="F:acyltransferase activity, transferring groups other than amino-acyl groups"/>
    <property type="evidence" value="ECO:0007669"/>
    <property type="project" value="InterPro"/>
</dbReference>
<evidence type="ECO:0000313" key="5">
    <source>
        <dbReference type="Proteomes" id="UP000612808"/>
    </source>
</evidence>
<dbReference type="Gene3D" id="3.40.630.30">
    <property type="match status" value="1"/>
</dbReference>
<comment type="caution">
    <text evidence="4">The sequence shown here is derived from an EMBL/GenBank/DDBJ whole genome shotgun (WGS) entry which is preliminary data.</text>
</comment>
<dbReference type="SUPFAM" id="SSF55729">
    <property type="entry name" value="Acyl-CoA N-acyltransferases (Nat)"/>
    <property type="match status" value="1"/>
</dbReference>
<feature type="domain" description="N-acetyltransferase" evidence="3">
    <location>
        <begin position="1"/>
        <end position="160"/>
    </location>
</feature>
<keyword evidence="5" id="KW-1185">Reference proteome</keyword>
<dbReference type="PANTHER" id="PTHR43877">
    <property type="entry name" value="AMINOALKYLPHOSPHONATE N-ACETYLTRANSFERASE-RELATED-RELATED"/>
    <property type="match status" value="1"/>
</dbReference>
<dbReference type="AlphaFoldDB" id="A0A8J3NDY1"/>
<dbReference type="InterPro" id="IPR000182">
    <property type="entry name" value="GNAT_dom"/>
</dbReference>
<dbReference type="InterPro" id="IPR050832">
    <property type="entry name" value="Bact_Acetyltransf"/>
</dbReference>
<dbReference type="PROSITE" id="PS51186">
    <property type="entry name" value="GNAT"/>
    <property type="match status" value="1"/>
</dbReference>
<keyword evidence="2" id="KW-0012">Acyltransferase</keyword>
<sequence length="160" mass="18312">MIVRPFEPRDLPRLTELTIDTFGPFYEDSFRPLVGEAIFARQHGHWREDYDPLLATLHDPDRHRHVAVADLDGVPAGYVGWEIDPARQHGSIRILAVDAPHRRAHLGTELCEHAFRHMRTHGARYVEIGTGGDEFHARARALYESLGCIKLPLAVYFREL</sequence>
<name>A0A8J3NDY1_9ACTN</name>
<evidence type="ECO:0000256" key="2">
    <source>
        <dbReference type="ARBA" id="ARBA00023315"/>
    </source>
</evidence>